<dbReference type="KEGG" id="aer:AERYTH_01375"/>
<evidence type="ECO:0000313" key="2">
    <source>
        <dbReference type="Proteomes" id="UP000067689"/>
    </source>
</evidence>
<keyword evidence="2" id="KW-1185">Reference proteome</keyword>
<dbReference type="EMBL" id="CP011502">
    <property type="protein sequence ID" value="ALX03443.1"/>
    <property type="molecule type" value="Genomic_DNA"/>
</dbReference>
<dbReference type="PATRIC" id="fig|2041.4.peg.291"/>
<organism evidence="1 2">
    <name type="scientific">Aeromicrobium erythreum</name>
    <dbReference type="NCBI Taxonomy" id="2041"/>
    <lineage>
        <taxon>Bacteria</taxon>
        <taxon>Bacillati</taxon>
        <taxon>Actinomycetota</taxon>
        <taxon>Actinomycetes</taxon>
        <taxon>Propionibacteriales</taxon>
        <taxon>Nocardioidaceae</taxon>
        <taxon>Aeromicrobium</taxon>
    </lineage>
</organism>
<protein>
    <submittedName>
        <fullName evidence="1">Uncharacterized protein</fullName>
    </submittedName>
</protein>
<dbReference type="AlphaFoldDB" id="A0A0U3KEK9"/>
<accession>A0A0U3KEK9</accession>
<name>A0A0U3KEK9_9ACTN</name>
<sequence>MAHDLWQFGQFVDDEPIVSVHGSSDGVGQRSRNVVSMGTFRGLAGQQELRRVGQFEEFWLDSNAKVNSPIRSPLPR</sequence>
<proteinExistence type="predicted"/>
<reference evidence="1 2" key="1">
    <citation type="journal article" date="1991" name="Int. J. Syst. Bacteriol.">
        <title>Description of the erythromycin-producing bacterium Arthrobacter sp. strain NRRL B-3381 as Aeromicrobium erythreum gen. nov., sp. nov.</title>
        <authorList>
            <person name="Miller E.S."/>
            <person name="Woese C.R."/>
            <person name="Brenner S."/>
        </authorList>
    </citation>
    <scope>NUCLEOTIDE SEQUENCE [LARGE SCALE GENOMIC DNA]</scope>
    <source>
        <strain evidence="1 2">AR18</strain>
    </source>
</reference>
<gene>
    <name evidence="1" type="ORF">AERYTH_01375</name>
</gene>
<dbReference type="Proteomes" id="UP000067689">
    <property type="component" value="Chromosome"/>
</dbReference>
<evidence type="ECO:0000313" key="1">
    <source>
        <dbReference type="EMBL" id="ALX03443.1"/>
    </source>
</evidence>